<dbReference type="GeneID" id="83215627"/>
<comment type="caution">
    <text evidence="4">The sequence shown here is derived from an EMBL/GenBank/DDBJ whole genome shotgun (WGS) entry which is preliminary data.</text>
</comment>
<dbReference type="SUPFAM" id="SSF50685">
    <property type="entry name" value="Barwin-like endoglucanases"/>
    <property type="match status" value="1"/>
</dbReference>
<dbReference type="Gene3D" id="2.40.40.10">
    <property type="entry name" value="RlpA-like domain"/>
    <property type="match status" value="1"/>
</dbReference>
<sequence>MTMRYQLCFLVVFLLGALAAPIERRKSSQFSGDLTYYTPGLGSCGETNTATDLIAALNAPQMANGENPNKNPNCGRKARVKTKKGSVTVKIVDTCPPCKSGDLDLSPAAYKRVGEFADGRIQGTWEWV</sequence>
<gene>
    <name evidence="4" type="ORF">O0I10_008220</name>
</gene>
<dbReference type="InterPro" id="IPR036908">
    <property type="entry name" value="RlpA-like_sf"/>
</dbReference>
<dbReference type="PANTHER" id="PTHR31836:SF28">
    <property type="entry name" value="SRCR DOMAIN-CONTAINING PROTEIN-RELATED"/>
    <property type="match status" value="1"/>
</dbReference>
<dbReference type="InterPro" id="IPR051477">
    <property type="entry name" value="Expansin_CellWall"/>
</dbReference>
<dbReference type="Proteomes" id="UP001234581">
    <property type="component" value="Unassembled WGS sequence"/>
</dbReference>
<keyword evidence="1 2" id="KW-0732">Signal</keyword>
<keyword evidence="5" id="KW-1185">Reference proteome</keyword>
<organism evidence="4 5">
    <name type="scientific">Lichtheimia ornata</name>
    <dbReference type="NCBI Taxonomy" id="688661"/>
    <lineage>
        <taxon>Eukaryota</taxon>
        <taxon>Fungi</taxon>
        <taxon>Fungi incertae sedis</taxon>
        <taxon>Mucoromycota</taxon>
        <taxon>Mucoromycotina</taxon>
        <taxon>Mucoromycetes</taxon>
        <taxon>Mucorales</taxon>
        <taxon>Lichtheimiaceae</taxon>
        <taxon>Lichtheimia</taxon>
    </lineage>
</organism>
<feature type="chain" id="PRO_5042214616" description="RlpA-like protein double-psi beta-barrel domain-containing protein" evidence="2">
    <location>
        <begin position="20"/>
        <end position="128"/>
    </location>
</feature>
<reference evidence="4 5" key="1">
    <citation type="submission" date="2023-03" db="EMBL/GenBank/DDBJ databases">
        <title>Genome sequence of Lichtheimia ornata CBS 291.66.</title>
        <authorList>
            <person name="Mohabir J.T."/>
            <person name="Shea T.P."/>
            <person name="Kurbessoian T."/>
            <person name="Berby B."/>
            <person name="Fontaine J."/>
            <person name="Livny J."/>
            <person name="Gnirke A."/>
            <person name="Stajich J.E."/>
            <person name="Cuomo C.A."/>
        </authorList>
    </citation>
    <scope>NUCLEOTIDE SEQUENCE [LARGE SCALE GENOMIC DNA]</scope>
    <source>
        <strain evidence="4">CBS 291.66</strain>
    </source>
</reference>
<protein>
    <recommendedName>
        <fullName evidence="3">RlpA-like protein double-psi beta-barrel domain-containing protein</fullName>
    </recommendedName>
</protein>
<dbReference type="Pfam" id="PF03330">
    <property type="entry name" value="DPBB_1"/>
    <property type="match status" value="1"/>
</dbReference>
<evidence type="ECO:0000259" key="3">
    <source>
        <dbReference type="Pfam" id="PF03330"/>
    </source>
</evidence>
<evidence type="ECO:0000313" key="4">
    <source>
        <dbReference type="EMBL" id="KAJ8655999.1"/>
    </source>
</evidence>
<accession>A0AAD7XT53</accession>
<dbReference type="InterPro" id="IPR009009">
    <property type="entry name" value="RlpA-like_DPBB"/>
</dbReference>
<evidence type="ECO:0000313" key="5">
    <source>
        <dbReference type="Proteomes" id="UP001234581"/>
    </source>
</evidence>
<evidence type="ECO:0000256" key="1">
    <source>
        <dbReference type="ARBA" id="ARBA00022729"/>
    </source>
</evidence>
<dbReference type="PANTHER" id="PTHR31836">
    <property type="match status" value="1"/>
</dbReference>
<dbReference type="AlphaFoldDB" id="A0AAD7XT53"/>
<feature type="signal peptide" evidence="2">
    <location>
        <begin position="1"/>
        <end position="19"/>
    </location>
</feature>
<feature type="domain" description="RlpA-like protein double-psi beta-barrel" evidence="3">
    <location>
        <begin position="43"/>
        <end position="122"/>
    </location>
</feature>
<dbReference type="RefSeq" id="XP_058340912.1">
    <property type="nucleotide sequence ID" value="XM_058488227.1"/>
</dbReference>
<evidence type="ECO:0000256" key="2">
    <source>
        <dbReference type="SAM" id="SignalP"/>
    </source>
</evidence>
<name>A0AAD7XT53_9FUNG</name>
<proteinExistence type="predicted"/>
<dbReference type="EMBL" id="JARTCD010000043">
    <property type="protein sequence ID" value="KAJ8655999.1"/>
    <property type="molecule type" value="Genomic_DNA"/>
</dbReference>
<dbReference type="CDD" id="cd22191">
    <property type="entry name" value="DPBB_RlpA_EXP_N-like"/>
    <property type="match status" value="1"/>
</dbReference>